<dbReference type="AlphaFoldDB" id="A0A2G5B3J5"/>
<sequence length="104" mass="11839">MFESSKGFYFGLKQEGSTENLFIETRSPNKEDPKTAVDRIQTALSNLGHSFVKEPSDNHKSNKKYITTFKLDTVSDKLAHDIAREISRESGIESQIFREIPNTD</sequence>
<gene>
    <name evidence="1" type="ORF">COEREDRAFT_89453</name>
</gene>
<proteinExistence type="predicted"/>
<accession>A0A2G5B3J5</accession>
<reference evidence="1 2" key="1">
    <citation type="journal article" date="2015" name="Genome Biol. Evol.">
        <title>Phylogenomic analyses indicate that early fungi evolved digesting cell walls of algal ancestors of land plants.</title>
        <authorList>
            <person name="Chang Y."/>
            <person name="Wang S."/>
            <person name="Sekimoto S."/>
            <person name="Aerts A.L."/>
            <person name="Choi C."/>
            <person name="Clum A."/>
            <person name="LaButti K.M."/>
            <person name="Lindquist E.A."/>
            <person name="Yee Ngan C."/>
            <person name="Ohm R.A."/>
            <person name="Salamov A.A."/>
            <person name="Grigoriev I.V."/>
            <person name="Spatafora J.W."/>
            <person name="Berbee M.L."/>
        </authorList>
    </citation>
    <scope>NUCLEOTIDE SEQUENCE [LARGE SCALE GENOMIC DNA]</scope>
    <source>
        <strain evidence="1 2">NRRL 1564</strain>
    </source>
</reference>
<protein>
    <submittedName>
        <fullName evidence="1">Uncharacterized protein</fullName>
    </submittedName>
</protein>
<organism evidence="1 2">
    <name type="scientific">Coemansia reversa (strain ATCC 12441 / NRRL 1564)</name>
    <dbReference type="NCBI Taxonomy" id="763665"/>
    <lineage>
        <taxon>Eukaryota</taxon>
        <taxon>Fungi</taxon>
        <taxon>Fungi incertae sedis</taxon>
        <taxon>Zoopagomycota</taxon>
        <taxon>Kickxellomycotina</taxon>
        <taxon>Kickxellomycetes</taxon>
        <taxon>Kickxellales</taxon>
        <taxon>Kickxellaceae</taxon>
        <taxon>Coemansia</taxon>
    </lineage>
</organism>
<dbReference type="Proteomes" id="UP000242474">
    <property type="component" value="Unassembled WGS sequence"/>
</dbReference>
<name>A0A2G5B3J5_COERN</name>
<keyword evidence="2" id="KW-1185">Reference proteome</keyword>
<evidence type="ECO:0000313" key="1">
    <source>
        <dbReference type="EMBL" id="PIA13589.1"/>
    </source>
</evidence>
<dbReference type="EMBL" id="KZ303531">
    <property type="protein sequence ID" value="PIA13589.1"/>
    <property type="molecule type" value="Genomic_DNA"/>
</dbReference>
<evidence type="ECO:0000313" key="2">
    <source>
        <dbReference type="Proteomes" id="UP000242474"/>
    </source>
</evidence>